<keyword evidence="6 7" id="KW-0066">ATP synthesis</keyword>
<dbReference type="HAMAP" id="MF_01416">
    <property type="entry name" value="ATP_synth_delta_bact"/>
    <property type="match status" value="1"/>
</dbReference>
<dbReference type="PANTHER" id="PTHR11910">
    <property type="entry name" value="ATP SYNTHASE DELTA CHAIN"/>
    <property type="match status" value="1"/>
</dbReference>
<comment type="function">
    <text evidence="7">This protein is part of the stalk that links CF(0) to CF(1). It either transmits conformational changes from CF(0) to CF(1) or is implicated in proton conduction.</text>
</comment>
<reference evidence="8 9" key="1">
    <citation type="submission" date="2019-12" db="EMBL/GenBank/DDBJ databases">
        <title>Spirosoma sp. HMF4905 genome sequencing and assembly.</title>
        <authorList>
            <person name="Kang H."/>
            <person name="Cha I."/>
            <person name="Kim H."/>
            <person name="Joh K."/>
        </authorList>
    </citation>
    <scope>NUCLEOTIDE SEQUENCE [LARGE SCALE GENOMIC DNA]</scope>
    <source>
        <strain evidence="8 9">HMF4905</strain>
    </source>
</reference>
<dbReference type="GO" id="GO:0046933">
    <property type="term" value="F:proton-transporting ATP synthase activity, rotational mechanism"/>
    <property type="evidence" value="ECO:0007669"/>
    <property type="project" value="UniProtKB-UniRule"/>
</dbReference>
<dbReference type="AlphaFoldDB" id="A0A7K1SCM3"/>
<dbReference type="Proteomes" id="UP000436006">
    <property type="component" value="Unassembled WGS sequence"/>
</dbReference>
<dbReference type="SUPFAM" id="SSF47928">
    <property type="entry name" value="N-terminal domain of the delta subunit of the F1F0-ATP synthase"/>
    <property type="match status" value="1"/>
</dbReference>
<evidence type="ECO:0000256" key="7">
    <source>
        <dbReference type="HAMAP-Rule" id="MF_01416"/>
    </source>
</evidence>
<dbReference type="PRINTS" id="PR00125">
    <property type="entry name" value="ATPASEDELTA"/>
</dbReference>
<evidence type="ECO:0000256" key="3">
    <source>
        <dbReference type="ARBA" id="ARBA00022781"/>
    </source>
</evidence>
<dbReference type="GO" id="GO:0045259">
    <property type="term" value="C:proton-transporting ATP synthase complex"/>
    <property type="evidence" value="ECO:0007669"/>
    <property type="project" value="UniProtKB-KW"/>
</dbReference>
<dbReference type="RefSeq" id="WP_157586147.1">
    <property type="nucleotide sequence ID" value="NZ_WPIN01000005.1"/>
</dbReference>
<sequence length="179" mass="20224">MAVATVAARYAKSLLDLARENGLTETMYKDMLFFKNTVAQSRPLLLMLKNPIVRAEKKNAVLKAVFATRVDPVTMSFFEIIAKKNREPIMDAIADEFINQYDRLKGVDRATVITTVPLTDALRKKFKAIVMKTTGSKLVELEEKIDSRLIGGYVLRVGDQQIDGSIRSQLNELRLQFLN</sequence>
<dbReference type="InterPro" id="IPR026015">
    <property type="entry name" value="ATP_synth_OSCP/delta_N_sf"/>
</dbReference>
<evidence type="ECO:0000256" key="1">
    <source>
        <dbReference type="ARBA" id="ARBA00004370"/>
    </source>
</evidence>
<dbReference type="PROSITE" id="PS00389">
    <property type="entry name" value="ATPASE_DELTA"/>
    <property type="match status" value="1"/>
</dbReference>
<comment type="caution">
    <text evidence="8">The sequence shown here is derived from an EMBL/GenBank/DDBJ whole genome shotgun (WGS) entry which is preliminary data.</text>
</comment>
<proteinExistence type="inferred from homology"/>
<dbReference type="InterPro" id="IPR020781">
    <property type="entry name" value="ATPase_OSCP/d_CS"/>
</dbReference>
<comment type="subcellular location">
    <subcellularLocation>
        <location evidence="7">Cell membrane</location>
        <topology evidence="7">Peripheral membrane protein</topology>
    </subcellularLocation>
    <subcellularLocation>
        <location evidence="1">Membrane</location>
    </subcellularLocation>
</comment>
<dbReference type="Pfam" id="PF00213">
    <property type="entry name" value="OSCP"/>
    <property type="match status" value="1"/>
</dbReference>
<protein>
    <recommendedName>
        <fullName evidence="7">ATP synthase subunit delta</fullName>
    </recommendedName>
    <alternativeName>
        <fullName evidence="7">ATP synthase F(1) sector subunit delta</fullName>
    </alternativeName>
    <alternativeName>
        <fullName evidence="7">F-type ATPase subunit delta</fullName>
        <shortName evidence="7">F-ATPase subunit delta</shortName>
    </alternativeName>
</protein>
<keyword evidence="7" id="KW-0139">CF(1)</keyword>
<accession>A0A7K1SCM3</accession>
<gene>
    <name evidence="7 8" type="primary">atpH</name>
    <name evidence="8" type="ORF">GO755_15855</name>
</gene>
<keyword evidence="9" id="KW-1185">Reference proteome</keyword>
<keyword evidence="7" id="KW-1003">Cell membrane</keyword>
<evidence type="ECO:0000256" key="2">
    <source>
        <dbReference type="ARBA" id="ARBA00022448"/>
    </source>
</evidence>
<dbReference type="GO" id="GO:0005886">
    <property type="term" value="C:plasma membrane"/>
    <property type="evidence" value="ECO:0007669"/>
    <property type="project" value="UniProtKB-SubCell"/>
</dbReference>
<dbReference type="NCBIfam" id="TIGR01145">
    <property type="entry name" value="ATP_synt_delta"/>
    <property type="match status" value="1"/>
</dbReference>
<organism evidence="8 9">
    <name type="scientific">Spirosoma arboris</name>
    <dbReference type="NCBI Taxonomy" id="2682092"/>
    <lineage>
        <taxon>Bacteria</taxon>
        <taxon>Pseudomonadati</taxon>
        <taxon>Bacteroidota</taxon>
        <taxon>Cytophagia</taxon>
        <taxon>Cytophagales</taxon>
        <taxon>Cytophagaceae</taxon>
        <taxon>Spirosoma</taxon>
    </lineage>
</organism>
<evidence type="ECO:0000256" key="6">
    <source>
        <dbReference type="ARBA" id="ARBA00023310"/>
    </source>
</evidence>
<keyword evidence="3 7" id="KW-0375">Hydrogen ion transport</keyword>
<keyword evidence="5 7" id="KW-0472">Membrane</keyword>
<evidence type="ECO:0000256" key="4">
    <source>
        <dbReference type="ARBA" id="ARBA00023065"/>
    </source>
</evidence>
<evidence type="ECO:0000256" key="5">
    <source>
        <dbReference type="ARBA" id="ARBA00023136"/>
    </source>
</evidence>
<evidence type="ECO:0000313" key="8">
    <source>
        <dbReference type="EMBL" id="MVM31521.1"/>
    </source>
</evidence>
<comment type="similarity">
    <text evidence="7">Belongs to the ATPase delta chain family.</text>
</comment>
<dbReference type="InterPro" id="IPR000711">
    <property type="entry name" value="ATPase_OSCP/dsu"/>
</dbReference>
<keyword evidence="4 7" id="KW-0406">Ion transport</keyword>
<evidence type="ECO:0000313" key="9">
    <source>
        <dbReference type="Proteomes" id="UP000436006"/>
    </source>
</evidence>
<dbReference type="Gene3D" id="1.10.520.20">
    <property type="entry name" value="N-terminal domain of the delta subunit of the F1F0-ATP synthase"/>
    <property type="match status" value="1"/>
</dbReference>
<comment type="function">
    <text evidence="7">F(1)F(0) ATP synthase produces ATP from ADP in the presence of a proton or sodium gradient. F-type ATPases consist of two structural domains, F(1) containing the extramembraneous catalytic core and F(0) containing the membrane proton channel, linked together by a central stalk and a peripheral stalk. During catalysis, ATP synthesis in the catalytic domain of F(1) is coupled via a rotary mechanism of the central stalk subunits to proton translocation.</text>
</comment>
<name>A0A7K1SCM3_9BACT</name>
<dbReference type="EMBL" id="WPIN01000005">
    <property type="protein sequence ID" value="MVM31521.1"/>
    <property type="molecule type" value="Genomic_DNA"/>
</dbReference>
<keyword evidence="2 7" id="KW-0813">Transport</keyword>